<keyword evidence="1" id="KW-0805">Transcription regulation</keyword>
<keyword evidence="5" id="KW-1185">Reference proteome</keyword>
<dbReference type="InterPro" id="IPR009057">
    <property type="entry name" value="Homeodomain-like_sf"/>
</dbReference>
<dbReference type="eggNOG" id="COG2207">
    <property type="taxonomic scope" value="Bacteria"/>
</dbReference>
<dbReference type="SUPFAM" id="SSF46689">
    <property type="entry name" value="Homeodomain-like"/>
    <property type="match status" value="2"/>
</dbReference>
<evidence type="ECO:0000256" key="2">
    <source>
        <dbReference type="ARBA" id="ARBA00023163"/>
    </source>
</evidence>
<dbReference type="Proteomes" id="UP000009026">
    <property type="component" value="Chromosome"/>
</dbReference>
<dbReference type="PROSITE" id="PS01124">
    <property type="entry name" value="HTH_ARAC_FAMILY_2"/>
    <property type="match status" value="1"/>
</dbReference>
<dbReference type="STRING" id="1297742.A176_000673"/>
<dbReference type="Pfam" id="PF12833">
    <property type="entry name" value="HTH_18"/>
    <property type="match status" value="1"/>
</dbReference>
<dbReference type="GO" id="GO:0003700">
    <property type="term" value="F:DNA-binding transcription factor activity"/>
    <property type="evidence" value="ECO:0007669"/>
    <property type="project" value="InterPro"/>
</dbReference>
<protein>
    <submittedName>
        <fullName evidence="4">Transcriptional regulator, AraC family</fullName>
    </submittedName>
</protein>
<dbReference type="InterPro" id="IPR009594">
    <property type="entry name" value="Tscrpt_reg_HTH_AraC_N"/>
</dbReference>
<proteinExistence type="predicted"/>
<gene>
    <name evidence="4" type="ORF">A176_000673</name>
</gene>
<reference evidence="4 5" key="1">
    <citation type="journal article" date="2016" name="PLoS ONE">
        <title>Complete Genome Sequence and Comparative Genomics of a Novel Myxobacterium Myxococcus hansupus.</title>
        <authorList>
            <person name="Sharma G."/>
            <person name="Narwani T."/>
            <person name="Subramanian S."/>
        </authorList>
    </citation>
    <scope>NUCLEOTIDE SEQUENCE [LARGE SCALE GENOMIC DNA]</scope>
    <source>
        <strain evidence="5">mixupus</strain>
    </source>
</reference>
<dbReference type="GO" id="GO:0043565">
    <property type="term" value="F:sequence-specific DNA binding"/>
    <property type="evidence" value="ECO:0007669"/>
    <property type="project" value="InterPro"/>
</dbReference>
<name>A0A0H4WK69_9BACT</name>
<feature type="domain" description="HTH araC/xylS-type" evidence="3">
    <location>
        <begin position="205"/>
        <end position="303"/>
    </location>
</feature>
<dbReference type="EMBL" id="CP012109">
    <property type="protein sequence ID" value="AKQ63761.1"/>
    <property type="molecule type" value="Genomic_DNA"/>
</dbReference>
<dbReference type="AlphaFoldDB" id="A0A0H4WK69"/>
<keyword evidence="2" id="KW-0804">Transcription</keyword>
<dbReference type="InterPro" id="IPR018060">
    <property type="entry name" value="HTH_AraC"/>
</dbReference>
<evidence type="ECO:0000313" key="4">
    <source>
        <dbReference type="EMBL" id="AKQ63761.1"/>
    </source>
</evidence>
<dbReference type="PATRIC" id="fig|1297742.4.peg.685"/>
<dbReference type="Pfam" id="PF06719">
    <property type="entry name" value="AraC_N"/>
    <property type="match status" value="1"/>
</dbReference>
<dbReference type="PANTHER" id="PTHR43436">
    <property type="entry name" value="ARAC-FAMILY TRANSCRIPTIONAL REGULATOR"/>
    <property type="match status" value="1"/>
</dbReference>
<sequence>MLAYVLPLMTERPPSKQPAELARLIQRHAPADGLHATAIPRVLLIRAACPSEPVHALHEPALCIVAQGRKQVMLGEEVFVYGADQCLVVSVDLPVVGQVIEATATAPYLCLRVDLDPGQIGSLMLEAGLEPQGRAPPGPGLSLTPAEPSLLDAATRLVRLLETPRDIPILAPLFIREMLYRLLSGEHSARLRHIALAKDRLDSINRAIAWLKHHYAEPLRIEQLARQAHMSTSALHHHFKSITAMSPLQYQKQLRLQEARRLMLGQALDAASAGHSVGYESPSQFNREYSRLFGAPPARDIARLRGTLAPQPNAST</sequence>
<dbReference type="Gene3D" id="1.10.10.60">
    <property type="entry name" value="Homeodomain-like"/>
    <property type="match status" value="1"/>
</dbReference>
<dbReference type="KEGG" id="mym:A176_000673"/>
<evidence type="ECO:0000259" key="3">
    <source>
        <dbReference type="PROSITE" id="PS01124"/>
    </source>
</evidence>
<organism evidence="4 5">
    <name type="scientific">Pseudomyxococcus hansupus</name>
    <dbReference type="NCBI Taxonomy" id="1297742"/>
    <lineage>
        <taxon>Bacteria</taxon>
        <taxon>Pseudomonadati</taxon>
        <taxon>Myxococcota</taxon>
        <taxon>Myxococcia</taxon>
        <taxon>Myxococcales</taxon>
        <taxon>Cystobacterineae</taxon>
        <taxon>Myxococcaceae</taxon>
        <taxon>Pseudomyxococcus</taxon>
    </lineage>
</organism>
<dbReference type="PANTHER" id="PTHR43436:SF1">
    <property type="entry name" value="TRANSCRIPTIONAL REGULATORY PROTEIN"/>
    <property type="match status" value="1"/>
</dbReference>
<accession>A0A0H4WK69</accession>
<dbReference type="SMART" id="SM00342">
    <property type="entry name" value="HTH_ARAC"/>
    <property type="match status" value="1"/>
</dbReference>
<dbReference type="RefSeq" id="WP_226994173.1">
    <property type="nucleotide sequence ID" value="NZ_CP012109.1"/>
</dbReference>
<evidence type="ECO:0000256" key="1">
    <source>
        <dbReference type="ARBA" id="ARBA00023015"/>
    </source>
</evidence>
<evidence type="ECO:0000313" key="5">
    <source>
        <dbReference type="Proteomes" id="UP000009026"/>
    </source>
</evidence>